<reference evidence="2" key="1">
    <citation type="journal article" date="2016" name="Nat. Genet.">
        <title>A high-quality carrot genome assembly provides new insights into carotenoid accumulation and asterid genome evolution.</title>
        <authorList>
            <person name="Iorizzo M."/>
            <person name="Ellison S."/>
            <person name="Senalik D."/>
            <person name="Zeng P."/>
            <person name="Satapoomin P."/>
            <person name="Huang J."/>
            <person name="Bowman M."/>
            <person name="Iovene M."/>
            <person name="Sanseverino W."/>
            <person name="Cavagnaro P."/>
            <person name="Yildiz M."/>
            <person name="Macko-Podgorni A."/>
            <person name="Moranska E."/>
            <person name="Grzebelus E."/>
            <person name="Grzebelus D."/>
            <person name="Ashrafi H."/>
            <person name="Zheng Z."/>
            <person name="Cheng S."/>
            <person name="Spooner D."/>
            <person name="Van Deynze A."/>
            <person name="Simon P."/>
        </authorList>
    </citation>
    <scope>NUCLEOTIDE SEQUENCE [LARGE SCALE GENOMIC DNA]</scope>
    <source>
        <tissue evidence="2">Leaf</tissue>
    </source>
</reference>
<keyword evidence="4" id="KW-1185">Reference proteome</keyword>
<accession>A0A161XSL9</accession>
<gene>
    <name evidence="2" type="ORF">DCAR_017918</name>
    <name evidence="3" type="ORF">DCAR_0520524</name>
</gene>
<evidence type="ECO:0000256" key="1">
    <source>
        <dbReference type="SAM" id="MobiDB-lite"/>
    </source>
</evidence>
<evidence type="ECO:0000313" key="4">
    <source>
        <dbReference type="Proteomes" id="UP000077755"/>
    </source>
</evidence>
<sequence>MSFICGEPDLVDKEKMFRIVEGGGIKLDFSSTRCGEFPGFQQMRTMFTSCFWKEFVARGAELHNNCKANTKAALDQAESSASAGKVEADTGSGERKRSPVLHAVAESQNAAP</sequence>
<dbReference type="Gramene" id="KZM94676">
    <property type="protein sequence ID" value="KZM94676"/>
    <property type="gene ID" value="DCAR_017918"/>
</dbReference>
<dbReference type="AlphaFoldDB" id="A0A161XSL9"/>
<evidence type="ECO:0000313" key="3">
    <source>
        <dbReference type="EMBL" id="WOH01143.1"/>
    </source>
</evidence>
<feature type="region of interest" description="Disordered" evidence="1">
    <location>
        <begin position="75"/>
        <end position="112"/>
    </location>
</feature>
<feature type="compositionally biased region" description="Basic and acidic residues" evidence="1">
    <location>
        <begin position="86"/>
        <end position="97"/>
    </location>
</feature>
<organism evidence="2">
    <name type="scientific">Daucus carota subsp. sativus</name>
    <name type="common">Carrot</name>
    <dbReference type="NCBI Taxonomy" id="79200"/>
    <lineage>
        <taxon>Eukaryota</taxon>
        <taxon>Viridiplantae</taxon>
        <taxon>Streptophyta</taxon>
        <taxon>Embryophyta</taxon>
        <taxon>Tracheophyta</taxon>
        <taxon>Spermatophyta</taxon>
        <taxon>Magnoliopsida</taxon>
        <taxon>eudicotyledons</taxon>
        <taxon>Gunneridae</taxon>
        <taxon>Pentapetalae</taxon>
        <taxon>asterids</taxon>
        <taxon>campanulids</taxon>
        <taxon>Apiales</taxon>
        <taxon>Apiaceae</taxon>
        <taxon>Apioideae</taxon>
        <taxon>Scandiceae</taxon>
        <taxon>Daucinae</taxon>
        <taxon>Daucus</taxon>
        <taxon>Daucus sect. Daucus</taxon>
    </lineage>
</organism>
<proteinExistence type="predicted"/>
<name>A0A161XSL9_DAUCS</name>
<dbReference type="Proteomes" id="UP000077755">
    <property type="component" value="Chromosome 5"/>
</dbReference>
<evidence type="ECO:0000313" key="2">
    <source>
        <dbReference type="EMBL" id="KZM94676.1"/>
    </source>
</evidence>
<dbReference type="EMBL" id="CP093347">
    <property type="protein sequence ID" value="WOH01143.1"/>
    <property type="molecule type" value="Genomic_DNA"/>
</dbReference>
<dbReference type="EMBL" id="LNRQ01000005">
    <property type="protein sequence ID" value="KZM94676.1"/>
    <property type="molecule type" value="Genomic_DNA"/>
</dbReference>
<protein>
    <submittedName>
        <fullName evidence="2">Uncharacterized protein</fullName>
    </submittedName>
</protein>
<reference evidence="3" key="2">
    <citation type="submission" date="2022-03" db="EMBL/GenBank/DDBJ databases">
        <title>Draft title - Genomic analysis of global carrot germplasm unveils the trajectory of domestication and the origin of high carotenoid orange carrot.</title>
        <authorList>
            <person name="Iorizzo M."/>
            <person name="Ellison S."/>
            <person name="Senalik D."/>
            <person name="Macko-Podgorni A."/>
            <person name="Grzebelus D."/>
            <person name="Bostan H."/>
            <person name="Rolling W."/>
            <person name="Curaba J."/>
            <person name="Simon P."/>
        </authorList>
    </citation>
    <scope>NUCLEOTIDE SEQUENCE</scope>
    <source>
        <tissue evidence="3">Leaf</tissue>
    </source>
</reference>